<organism evidence="2 3">
    <name type="scientific">Polyrhizophydium stewartii</name>
    <dbReference type="NCBI Taxonomy" id="2732419"/>
    <lineage>
        <taxon>Eukaryota</taxon>
        <taxon>Fungi</taxon>
        <taxon>Fungi incertae sedis</taxon>
        <taxon>Chytridiomycota</taxon>
        <taxon>Chytridiomycota incertae sedis</taxon>
        <taxon>Chytridiomycetes</taxon>
        <taxon>Rhizophydiales</taxon>
        <taxon>Rhizophydiales incertae sedis</taxon>
        <taxon>Polyrhizophydium</taxon>
    </lineage>
</organism>
<protein>
    <submittedName>
        <fullName evidence="2">Uncharacterized protein</fullName>
    </submittedName>
</protein>
<dbReference type="InterPro" id="IPR026680">
    <property type="entry name" value="CCDC137"/>
</dbReference>
<comment type="caution">
    <text evidence="2">The sequence shown here is derived from an EMBL/GenBank/DDBJ whole genome shotgun (WGS) entry which is preliminary data.</text>
</comment>
<keyword evidence="3" id="KW-1185">Reference proteome</keyword>
<dbReference type="PANTHER" id="PTHR21838:SF2">
    <property type="entry name" value="COILED-COIL DOMAIN-CONTAINING PROTEIN 137"/>
    <property type="match status" value="1"/>
</dbReference>
<proteinExistence type="predicted"/>
<sequence>MGKSRPMKDRTREPTASDAGVAAQGFPRKYREHLRMMKHMSDRAAKKQQSQSQSQQQQQQQQGGNKKKTAGSNGKATATAASAAESVDAIADAAAKAAVSAGAKPGSAAARRAAIQARDDALRRMVNRSAKSTTSKFQKRKAWLEARKAKNAKGRKTQSETSGSDNDGDDGGDGNGPSRPPIQKPAQHGRRGEEIEKKLKDHIPFGQVVQAPPTITVVPKKRKEFVAPGSAKQPAISASVSGAATAAAAAPSTKQSDSPDDPLDVAKVGRKRKLRDLPQAEKVVLLREREQAIALYRQSKAQRDAEKAVARAQRQAAAPQMPF</sequence>
<dbReference type="PANTHER" id="PTHR21838">
    <property type="entry name" value="COILED-COIL DOMAIN-CONTAINING PROTEIN 137"/>
    <property type="match status" value="1"/>
</dbReference>
<feature type="compositionally biased region" description="Low complexity" evidence="1">
    <location>
        <begin position="310"/>
        <end position="323"/>
    </location>
</feature>
<evidence type="ECO:0000313" key="3">
    <source>
        <dbReference type="Proteomes" id="UP001527925"/>
    </source>
</evidence>
<feature type="compositionally biased region" description="Basic and acidic residues" evidence="1">
    <location>
        <begin position="1"/>
        <end position="15"/>
    </location>
</feature>
<gene>
    <name evidence="2" type="ORF">HK105_203503</name>
</gene>
<feature type="region of interest" description="Disordered" evidence="1">
    <location>
        <begin position="1"/>
        <end position="207"/>
    </location>
</feature>
<evidence type="ECO:0000313" key="2">
    <source>
        <dbReference type="EMBL" id="KAL2917071.1"/>
    </source>
</evidence>
<dbReference type="EMBL" id="JADGIZ020000013">
    <property type="protein sequence ID" value="KAL2917071.1"/>
    <property type="molecule type" value="Genomic_DNA"/>
</dbReference>
<feature type="compositionally biased region" description="Low complexity" evidence="1">
    <location>
        <begin position="48"/>
        <end position="116"/>
    </location>
</feature>
<feature type="compositionally biased region" description="Basic and acidic residues" evidence="1">
    <location>
        <begin position="190"/>
        <end position="203"/>
    </location>
</feature>
<feature type="compositionally biased region" description="Low complexity" evidence="1">
    <location>
        <begin position="235"/>
        <end position="252"/>
    </location>
</feature>
<name>A0ABR4NCA4_9FUNG</name>
<reference evidence="2 3" key="1">
    <citation type="submission" date="2023-09" db="EMBL/GenBank/DDBJ databases">
        <title>Pangenome analysis of Batrachochytrium dendrobatidis and related Chytrids.</title>
        <authorList>
            <person name="Yacoub M.N."/>
            <person name="Stajich J.E."/>
            <person name="James T.Y."/>
        </authorList>
    </citation>
    <scope>NUCLEOTIDE SEQUENCE [LARGE SCALE GENOMIC DNA]</scope>
    <source>
        <strain evidence="2 3">JEL0888</strain>
    </source>
</reference>
<feature type="region of interest" description="Disordered" evidence="1">
    <location>
        <begin position="299"/>
        <end position="323"/>
    </location>
</feature>
<feature type="region of interest" description="Disordered" evidence="1">
    <location>
        <begin position="227"/>
        <end position="270"/>
    </location>
</feature>
<dbReference type="Proteomes" id="UP001527925">
    <property type="component" value="Unassembled WGS sequence"/>
</dbReference>
<accession>A0ABR4NCA4</accession>
<evidence type="ECO:0000256" key="1">
    <source>
        <dbReference type="SAM" id="MobiDB-lite"/>
    </source>
</evidence>
<feature type="compositionally biased region" description="Basic and acidic residues" evidence="1">
    <location>
        <begin position="33"/>
        <end position="45"/>
    </location>
</feature>